<dbReference type="SMART" id="SM00448">
    <property type="entry name" value="REC"/>
    <property type="match status" value="1"/>
</dbReference>
<gene>
    <name evidence="4" type="ORF">SAMN03080615_03339</name>
</gene>
<dbReference type="OrthoDB" id="7298659at2"/>
<feature type="region of interest" description="Disordered" evidence="2">
    <location>
        <begin position="421"/>
        <end position="440"/>
    </location>
</feature>
<evidence type="ECO:0000313" key="5">
    <source>
        <dbReference type="Proteomes" id="UP000198749"/>
    </source>
</evidence>
<dbReference type="SUPFAM" id="SSF52172">
    <property type="entry name" value="CheY-like"/>
    <property type="match status" value="1"/>
</dbReference>
<dbReference type="Pfam" id="PF00072">
    <property type="entry name" value="Response_reg"/>
    <property type="match status" value="1"/>
</dbReference>
<dbReference type="AlphaFoldDB" id="A0A1H9K6M6"/>
<dbReference type="InterPro" id="IPR011990">
    <property type="entry name" value="TPR-like_helical_dom_sf"/>
</dbReference>
<evidence type="ECO:0000259" key="3">
    <source>
        <dbReference type="PROSITE" id="PS50110"/>
    </source>
</evidence>
<keyword evidence="5" id="KW-1185">Reference proteome</keyword>
<protein>
    <submittedName>
        <fullName evidence="4">Tetratricopeptide repeat-containing protein</fullName>
    </submittedName>
</protein>
<dbReference type="EMBL" id="FOGB01000012">
    <property type="protein sequence ID" value="SEQ94781.1"/>
    <property type="molecule type" value="Genomic_DNA"/>
</dbReference>
<dbReference type="Proteomes" id="UP000198749">
    <property type="component" value="Unassembled WGS sequence"/>
</dbReference>
<dbReference type="SUPFAM" id="SSF48452">
    <property type="entry name" value="TPR-like"/>
    <property type="match status" value="1"/>
</dbReference>
<name>A0A1H9K6M6_9GAMM</name>
<dbReference type="RefSeq" id="WP_091360499.1">
    <property type="nucleotide sequence ID" value="NZ_AP025284.1"/>
</dbReference>
<proteinExistence type="predicted"/>
<dbReference type="InterPro" id="IPR011006">
    <property type="entry name" value="CheY-like_superfamily"/>
</dbReference>
<dbReference type="Pfam" id="PF13181">
    <property type="entry name" value="TPR_8"/>
    <property type="match status" value="1"/>
</dbReference>
<evidence type="ECO:0000313" key="4">
    <source>
        <dbReference type="EMBL" id="SEQ94781.1"/>
    </source>
</evidence>
<organism evidence="4 5">
    <name type="scientific">Amphritea atlantica</name>
    <dbReference type="NCBI Taxonomy" id="355243"/>
    <lineage>
        <taxon>Bacteria</taxon>
        <taxon>Pseudomonadati</taxon>
        <taxon>Pseudomonadota</taxon>
        <taxon>Gammaproteobacteria</taxon>
        <taxon>Oceanospirillales</taxon>
        <taxon>Oceanospirillaceae</taxon>
        <taxon>Amphritea</taxon>
    </lineage>
</organism>
<dbReference type="STRING" id="355243.SAMN03080615_03339"/>
<reference evidence="5" key="1">
    <citation type="submission" date="2016-10" db="EMBL/GenBank/DDBJ databases">
        <authorList>
            <person name="Varghese N."/>
            <person name="Submissions S."/>
        </authorList>
    </citation>
    <scope>NUCLEOTIDE SEQUENCE [LARGE SCALE GENOMIC DNA]</scope>
    <source>
        <strain evidence="5">DSM 18887</strain>
    </source>
</reference>
<feature type="domain" description="Response regulatory" evidence="3">
    <location>
        <begin position="19"/>
        <end position="138"/>
    </location>
</feature>
<dbReference type="InterPro" id="IPR001789">
    <property type="entry name" value="Sig_transdc_resp-reg_receiver"/>
</dbReference>
<dbReference type="Gene3D" id="1.25.40.10">
    <property type="entry name" value="Tetratricopeptide repeat domain"/>
    <property type="match status" value="2"/>
</dbReference>
<dbReference type="Gene3D" id="3.40.50.2300">
    <property type="match status" value="1"/>
</dbReference>
<dbReference type="InterPro" id="IPR019734">
    <property type="entry name" value="TPR_rpt"/>
</dbReference>
<evidence type="ECO:0000256" key="2">
    <source>
        <dbReference type="SAM" id="MobiDB-lite"/>
    </source>
</evidence>
<evidence type="ECO:0000256" key="1">
    <source>
        <dbReference type="PROSITE-ProRule" id="PRU00169"/>
    </source>
</evidence>
<sequence length="546" mass="61854">MTVVRNNPVDIQIDYSDKHVLLIDSSGNMRATIYYMLRELGISNVKAVTINDKVIPLIAQNDFDVILLGHNASDSVTGIQILEEARFRGYIKPSAAWICMTSDSSQEVILHAIDSQPDDLISKPFSIEELKYRLDHIIRRKLALRPVDLAIESGAYYQALQICEALIDRQHPEYTHLQKVRGTLLLDLGEYDKARELLDGIYWETRDKEAGLYLCRAYVGLDDLAAAEQLLQELISDNPLLIAAYDLLAKVHEQMGDLIQARETLKEATTRAPLGIPRQMELGRVAVQTQEMDLAKGAYRRSIALGKHSCYHSAEPYLKLANLRRMEVKASDNVTREQIEREIDGLLVSARKQFSSDRAAEVRAFLIRSQLAEDLGENSDKERFLRDAKLVNRELESPLDIDRELLVMSGEALPVLEKSQQVSANKERETKAKQLNPDMSDKANRLGIKHYLSGKFGLAIKSFGAAVDFDFNNQSAVLNLAQLFLETARDDKERREGRLKMVDRYLNLVERASLKPELNNKKLLLKRYRSMPLDELPPSSLGPLLK</sequence>
<comment type="caution">
    <text evidence="1">Lacks conserved residue(s) required for the propagation of feature annotation.</text>
</comment>
<dbReference type="PROSITE" id="PS50110">
    <property type="entry name" value="RESPONSE_REGULATORY"/>
    <property type="match status" value="1"/>
</dbReference>
<dbReference type="GO" id="GO:0000160">
    <property type="term" value="P:phosphorelay signal transduction system"/>
    <property type="evidence" value="ECO:0007669"/>
    <property type="project" value="InterPro"/>
</dbReference>
<accession>A0A1H9K6M6</accession>